<dbReference type="Pfam" id="PF13460">
    <property type="entry name" value="NAD_binding_10"/>
    <property type="match status" value="1"/>
</dbReference>
<evidence type="ECO:0000313" key="3">
    <source>
        <dbReference type="Proteomes" id="UP001374803"/>
    </source>
</evidence>
<dbReference type="InterPro" id="IPR051783">
    <property type="entry name" value="NAD(P)-dependent_oxidoreduct"/>
</dbReference>
<dbReference type="PANTHER" id="PTHR48079">
    <property type="entry name" value="PROTEIN YEEZ"/>
    <property type="match status" value="1"/>
</dbReference>
<accession>A0ABZ2KRV3</accession>
<dbReference type="Proteomes" id="UP001374803">
    <property type="component" value="Chromosome"/>
</dbReference>
<evidence type="ECO:0000259" key="1">
    <source>
        <dbReference type="Pfam" id="PF13460"/>
    </source>
</evidence>
<gene>
    <name evidence="2" type="ORF">LVJ94_31425</name>
</gene>
<dbReference type="Gene3D" id="3.40.50.720">
    <property type="entry name" value="NAD(P)-binding Rossmann-like Domain"/>
    <property type="match status" value="2"/>
</dbReference>
<dbReference type="PANTHER" id="PTHR48079:SF6">
    <property type="entry name" value="NAD(P)-BINDING DOMAIN-CONTAINING PROTEIN-RELATED"/>
    <property type="match status" value="1"/>
</dbReference>
<keyword evidence="3" id="KW-1185">Reference proteome</keyword>
<sequence>MNVFLTGATGYVGGAIAKELRAAGVEVLALVRTEEKARAVRERGMVPILGTLEALERHAETAGRADAIVHAAFDDAHEERDAHATRALLAAGSRAFVYASSAYNRSAWRFALEEEVLAAGGDRMATSVVRLGMVYGGLGGTMPDLFAAAEAHGTSFYVGEGRARVSAIHRADAARLFHAIVRQGGRGIFEGVDGEPVTARALAEAVARTVGCRRIESVCAEQAPAEFREHTCDVLERDVAVAQTHGASVGWTPRFPNVPAGLARAYEEWKEEAIRVG</sequence>
<dbReference type="SUPFAM" id="SSF51735">
    <property type="entry name" value="NAD(P)-binding Rossmann-fold domains"/>
    <property type="match status" value="1"/>
</dbReference>
<dbReference type="InterPro" id="IPR036291">
    <property type="entry name" value="NAD(P)-bd_dom_sf"/>
</dbReference>
<feature type="domain" description="NAD(P)-binding" evidence="1">
    <location>
        <begin position="7"/>
        <end position="102"/>
    </location>
</feature>
<reference evidence="2" key="1">
    <citation type="submission" date="2021-12" db="EMBL/GenBank/DDBJ databases">
        <title>Discovery of the Pendulisporaceae a myxobacterial family with distinct sporulation behavior and unique specialized metabolism.</title>
        <authorList>
            <person name="Garcia R."/>
            <person name="Popoff A."/>
            <person name="Bader C.D."/>
            <person name="Loehr J."/>
            <person name="Walesch S."/>
            <person name="Walt C."/>
            <person name="Boldt J."/>
            <person name="Bunk B."/>
            <person name="Haeckl F.J.F.P.J."/>
            <person name="Gunesch A.P."/>
            <person name="Birkelbach J."/>
            <person name="Nuebel U."/>
            <person name="Pietschmann T."/>
            <person name="Bach T."/>
            <person name="Mueller R."/>
        </authorList>
    </citation>
    <scope>NUCLEOTIDE SEQUENCE</scope>
    <source>
        <strain evidence="2">MSr11367</strain>
    </source>
</reference>
<evidence type="ECO:0000313" key="2">
    <source>
        <dbReference type="EMBL" id="WXB01416.1"/>
    </source>
</evidence>
<dbReference type="EMBL" id="CP089983">
    <property type="protein sequence ID" value="WXB01416.1"/>
    <property type="molecule type" value="Genomic_DNA"/>
</dbReference>
<organism evidence="2 3">
    <name type="scientific">Pendulispora rubella</name>
    <dbReference type="NCBI Taxonomy" id="2741070"/>
    <lineage>
        <taxon>Bacteria</taxon>
        <taxon>Pseudomonadati</taxon>
        <taxon>Myxococcota</taxon>
        <taxon>Myxococcia</taxon>
        <taxon>Myxococcales</taxon>
        <taxon>Sorangiineae</taxon>
        <taxon>Pendulisporaceae</taxon>
        <taxon>Pendulispora</taxon>
    </lineage>
</organism>
<proteinExistence type="predicted"/>
<dbReference type="RefSeq" id="WP_394831031.1">
    <property type="nucleotide sequence ID" value="NZ_CP089929.1"/>
</dbReference>
<name>A0ABZ2KRV3_9BACT</name>
<dbReference type="InterPro" id="IPR016040">
    <property type="entry name" value="NAD(P)-bd_dom"/>
</dbReference>
<protein>
    <submittedName>
        <fullName evidence="2">NAD(P)H-binding protein</fullName>
    </submittedName>
</protein>